<comment type="caution">
    <text evidence="9">The sequence shown here is derived from an EMBL/GenBank/DDBJ whole genome shotgun (WGS) entry which is preliminary data.</text>
</comment>
<dbReference type="GO" id="GO:0006829">
    <property type="term" value="P:zinc ion transport"/>
    <property type="evidence" value="ECO:0007669"/>
    <property type="project" value="InterPro"/>
</dbReference>
<evidence type="ECO:0000256" key="7">
    <source>
        <dbReference type="SAM" id="Phobius"/>
    </source>
</evidence>
<dbReference type="GO" id="GO:0008324">
    <property type="term" value="F:monoatomic cation transmembrane transporter activity"/>
    <property type="evidence" value="ECO:0007669"/>
    <property type="project" value="InterPro"/>
</dbReference>
<reference evidence="9 10" key="1">
    <citation type="submission" date="2020-01" db="EMBL/GenBank/DDBJ databases">
        <authorList>
            <person name="Deng T."/>
        </authorList>
    </citation>
    <scope>NUCLEOTIDE SEQUENCE [LARGE SCALE GENOMIC DNA]</scope>
    <source>
        <strain evidence="9 10">5221</strain>
    </source>
</reference>
<organism evidence="9 10">
    <name type="scientific">Brevibacterium rongguiense</name>
    <dbReference type="NCBI Taxonomy" id="2695267"/>
    <lineage>
        <taxon>Bacteria</taxon>
        <taxon>Bacillati</taxon>
        <taxon>Actinomycetota</taxon>
        <taxon>Actinomycetes</taxon>
        <taxon>Micrococcales</taxon>
        <taxon>Brevibacteriaceae</taxon>
        <taxon>Brevibacterium</taxon>
    </lineage>
</organism>
<dbReference type="Gene3D" id="1.20.1510.10">
    <property type="entry name" value="Cation efflux protein transmembrane domain"/>
    <property type="match status" value="1"/>
</dbReference>
<keyword evidence="4 7" id="KW-1133">Transmembrane helix</keyword>
<evidence type="ECO:0000256" key="6">
    <source>
        <dbReference type="SAM" id="MobiDB-lite"/>
    </source>
</evidence>
<dbReference type="InterPro" id="IPR027469">
    <property type="entry name" value="Cation_efflux_TMD_sf"/>
</dbReference>
<feature type="transmembrane region" description="Helical" evidence="7">
    <location>
        <begin position="105"/>
        <end position="129"/>
    </location>
</feature>
<keyword evidence="2" id="KW-0813">Transport</keyword>
<feature type="transmembrane region" description="Helical" evidence="7">
    <location>
        <begin position="198"/>
        <end position="217"/>
    </location>
</feature>
<comment type="subcellular location">
    <subcellularLocation>
        <location evidence="1">Membrane</location>
        <topology evidence="1">Multi-pass membrane protein</topology>
    </subcellularLocation>
</comment>
<dbReference type="InterPro" id="IPR058533">
    <property type="entry name" value="Cation_efflux_TM"/>
</dbReference>
<evidence type="ECO:0000313" key="10">
    <source>
        <dbReference type="Proteomes" id="UP000469215"/>
    </source>
</evidence>
<accession>A0A6N9H5V7</accession>
<feature type="transmembrane region" description="Helical" evidence="7">
    <location>
        <begin position="223"/>
        <end position="241"/>
    </location>
</feature>
<dbReference type="InterPro" id="IPR040177">
    <property type="entry name" value="SLC30A9"/>
</dbReference>
<dbReference type="EMBL" id="WWEQ01000015">
    <property type="protein sequence ID" value="MYM19408.1"/>
    <property type="molecule type" value="Genomic_DNA"/>
</dbReference>
<feature type="transmembrane region" description="Helical" evidence="7">
    <location>
        <begin position="141"/>
        <end position="163"/>
    </location>
</feature>
<dbReference type="PANTHER" id="PTHR13414">
    <property type="entry name" value="HUEL-CATION TRANSPORTER"/>
    <property type="match status" value="1"/>
</dbReference>
<proteinExistence type="predicted"/>
<protein>
    <submittedName>
        <fullName evidence="9">Cation diffusion facilitator family transporter</fullName>
    </submittedName>
</protein>
<keyword evidence="5 7" id="KW-0472">Membrane</keyword>
<evidence type="ECO:0000256" key="2">
    <source>
        <dbReference type="ARBA" id="ARBA00022448"/>
    </source>
</evidence>
<dbReference type="NCBIfam" id="TIGR01297">
    <property type="entry name" value="CDF"/>
    <property type="match status" value="1"/>
</dbReference>
<dbReference type="SUPFAM" id="SSF161111">
    <property type="entry name" value="Cation efflux protein transmembrane domain-like"/>
    <property type="match status" value="1"/>
</dbReference>
<dbReference type="Proteomes" id="UP000469215">
    <property type="component" value="Unassembled WGS sequence"/>
</dbReference>
<evidence type="ECO:0000256" key="3">
    <source>
        <dbReference type="ARBA" id="ARBA00022692"/>
    </source>
</evidence>
<feature type="region of interest" description="Disordered" evidence="6">
    <location>
        <begin position="1"/>
        <end position="30"/>
    </location>
</feature>
<evidence type="ECO:0000256" key="4">
    <source>
        <dbReference type="ARBA" id="ARBA00022989"/>
    </source>
</evidence>
<keyword evidence="3 7" id="KW-0812">Transmembrane</keyword>
<name>A0A6N9H5V7_9MICO</name>
<evidence type="ECO:0000313" key="9">
    <source>
        <dbReference type="EMBL" id="MYM19408.1"/>
    </source>
</evidence>
<gene>
    <name evidence="9" type="ORF">GSY69_05345</name>
</gene>
<sequence>MSSAAQHPQPREGHPPASSDAGGSHARGAEQESGSGVTVVLAFAANFLVAVAKSIVAALTGSASMLAEAAHSWADTGNEIFLLIGEKRSRKPADRSHPLGYGRSGFVWAMFAAIGLFAVGAGVSIWHGIQSLTVESEGEDYLWGYVVLAISFALEGTSFLQALRQTRRGARRRRLDPLRYVAKTSDPMLRAVFAEDSAALLGLLIAGAGLFLHQITGNAIWDALGSILVGVLLGIVAIVLISRNASLLTGEGGTPLVRNELLKIILDSPEIASVSFFHTEWVGANQILVLASVDVAGDARESELRRLMQDVEDRLERQQVVARALLTLTRPGDTTQLGLEPLPDWYEDPAAQD</sequence>
<dbReference type="RefSeq" id="WP_160952840.1">
    <property type="nucleotide sequence ID" value="NZ_WWEQ01000015.1"/>
</dbReference>
<dbReference type="AlphaFoldDB" id="A0A6N9H5V7"/>
<dbReference type="GO" id="GO:0016020">
    <property type="term" value="C:membrane"/>
    <property type="evidence" value="ECO:0007669"/>
    <property type="project" value="UniProtKB-SubCell"/>
</dbReference>
<dbReference type="Pfam" id="PF01545">
    <property type="entry name" value="Cation_efflux"/>
    <property type="match status" value="1"/>
</dbReference>
<feature type="domain" description="Cation efflux protein transmembrane" evidence="8">
    <location>
        <begin position="39"/>
        <end position="248"/>
    </location>
</feature>
<keyword evidence="10" id="KW-1185">Reference proteome</keyword>
<dbReference type="PANTHER" id="PTHR13414:SF9">
    <property type="entry name" value="PROTON-COUPLED ZINC ANTIPORTER SLC30A9, MITOCHONDRIAL"/>
    <property type="match status" value="1"/>
</dbReference>
<evidence type="ECO:0000256" key="5">
    <source>
        <dbReference type="ARBA" id="ARBA00023136"/>
    </source>
</evidence>
<evidence type="ECO:0000259" key="8">
    <source>
        <dbReference type="Pfam" id="PF01545"/>
    </source>
</evidence>
<dbReference type="InterPro" id="IPR002524">
    <property type="entry name" value="Cation_efflux"/>
</dbReference>
<evidence type="ECO:0000256" key="1">
    <source>
        <dbReference type="ARBA" id="ARBA00004141"/>
    </source>
</evidence>